<dbReference type="RefSeq" id="WP_145810380.1">
    <property type="nucleotide sequence ID" value="NZ_VIVK01000001.1"/>
</dbReference>
<accession>A0A561BXR1</accession>
<dbReference type="InterPro" id="IPR029068">
    <property type="entry name" value="Glyas_Bleomycin-R_OHBP_Dase"/>
</dbReference>
<dbReference type="InterPro" id="IPR037523">
    <property type="entry name" value="VOC_core"/>
</dbReference>
<protein>
    <recommendedName>
        <fullName evidence="1">VOC domain-containing protein</fullName>
    </recommendedName>
</protein>
<evidence type="ECO:0000313" key="3">
    <source>
        <dbReference type="Proteomes" id="UP000318380"/>
    </source>
</evidence>
<proteinExistence type="predicted"/>
<keyword evidence="3" id="KW-1185">Reference proteome</keyword>
<comment type="caution">
    <text evidence="2">The sequence shown here is derived from an EMBL/GenBank/DDBJ whole genome shotgun (WGS) entry which is preliminary data.</text>
</comment>
<dbReference type="AlphaFoldDB" id="A0A561BXR1"/>
<sequence length="216" mass="23601">MNDVVIRPLRFTADVKAMRAFLETLGLQARVDGEDRGWVDLVAGSGMVALHSSQTSSTGGQPGDTRLTFESDDIDELKDRLIEAGYEDATTWDEAYGRVLSVGGPGGTVFWVDERSEDLYGYKLHESEPDLRLTVAPQLSGANQADWLRFLDLVGCRQPVTFGPADGEFAVRLDLRTTEPLTEMLDRLTAAGYSAELSGTRIAIIDPDGQPIRVHG</sequence>
<dbReference type="SUPFAM" id="SSF54593">
    <property type="entry name" value="Glyoxalase/Bleomycin resistance protein/Dihydroxybiphenyl dioxygenase"/>
    <property type="match status" value="1"/>
</dbReference>
<dbReference type="OrthoDB" id="3296095at2"/>
<gene>
    <name evidence="2" type="ORF">FB561_4797</name>
</gene>
<dbReference type="Gene3D" id="3.10.180.10">
    <property type="entry name" value="2,3-Dihydroxybiphenyl 1,2-Dioxygenase, domain 1"/>
    <property type="match status" value="1"/>
</dbReference>
<evidence type="ECO:0000313" key="2">
    <source>
        <dbReference type="EMBL" id="TWD83631.1"/>
    </source>
</evidence>
<feature type="domain" description="VOC" evidence="1">
    <location>
        <begin position="1"/>
        <end position="115"/>
    </location>
</feature>
<evidence type="ECO:0000259" key="1">
    <source>
        <dbReference type="PROSITE" id="PS51819"/>
    </source>
</evidence>
<name>A0A561BXR1_9ACTN</name>
<dbReference type="PROSITE" id="PS51819">
    <property type="entry name" value="VOC"/>
    <property type="match status" value="1"/>
</dbReference>
<dbReference type="EMBL" id="VIVK01000001">
    <property type="protein sequence ID" value="TWD83631.1"/>
    <property type="molecule type" value="Genomic_DNA"/>
</dbReference>
<reference evidence="2 3" key="1">
    <citation type="submission" date="2019-06" db="EMBL/GenBank/DDBJ databases">
        <title>Sequencing the genomes of 1000 actinobacteria strains.</title>
        <authorList>
            <person name="Klenk H.-P."/>
        </authorList>
    </citation>
    <scope>NUCLEOTIDE SEQUENCE [LARGE SCALE GENOMIC DNA]</scope>
    <source>
        <strain evidence="2 3">DSM 24683</strain>
    </source>
</reference>
<organism evidence="2 3">
    <name type="scientific">Kribbella amoyensis</name>
    <dbReference type="NCBI Taxonomy" id="996641"/>
    <lineage>
        <taxon>Bacteria</taxon>
        <taxon>Bacillati</taxon>
        <taxon>Actinomycetota</taxon>
        <taxon>Actinomycetes</taxon>
        <taxon>Propionibacteriales</taxon>
        <taxon>Kribbellaceae</taxon>
        <taxon>Kribbella</taxon>
    </lineage>
</organism>
<dbReference type="Proteomes" id="UP000318380">
    <property type="component" value="Unassembled WGS sequence"/>
</dbReference>